<proteinExistence type="predicted"/>
<keyword evidence="5" id="KW-0560">Oxidoreductase</keyword>
<dbReference type="OrthoDB" id="414569at2759"/>
<dbReference type="Proteomes" id="UP000187203">
    <property type="component" value="Unassembled WGS sequence"/>
</dbReference>
<dbReference type="PANTHER" id="PTHR11959">
    <property type="entry name" value="4-HYDROXYPHENYLPYRUVATE DIOXYGENASE"/>
    <property type="match status" value="1"/>
</dbReference>
<evidence type="ECO:0000313" key="5">
    <source>
        <dbReference type="EMBL" id="OMO49763.1"/>
    </source>
</evidence>
<dbReference type="STRING" id="93759.A0A1R3FV86"/>
<dbReference type="EC" id="1.13.11.27" evidence="2"/>
<dbReference type="EMBL" id="AWUE01024783">
    <property type="protein sequence ID" value="OMO49763.1"/>
    <property type="molecule type" value="Genomic_DNA"/>
</dbReference>
<keyword evidence="6" id="KW-1185">Reference proteome</keyword>
<accession>A0A1R3FV86</accession>
<protein>
    <recommendedName>
        <fullName evidence="2">4-hydroxyphenylpyruvate dioxygenase</fullName>
        <ecNumber evidence="2">1.13.11.27</ecNumber>
    </recommendedName>
</protein>
<dbReference type="GO" id="GO:0003868">
    <property type="term" value="F:4-hydroxyphenylpyruvate dioxygenase activity"/>
    <property type="evidence" value="ECO:0007669"/>
    <property type="project" value="UniProtKB-EC"/>
</dbReference>
<dbReference type="SUPFAM" id="SSF54593">
    <property type="entry name" value="Glyoxalase/Bleomycin resistance protein/Dihydroxybiphenyl dioxygenase"/>
    <property type="match status" value="1"/>
</dbReference>
<evidence type="ECO:0000313" key="6">
    <source>
        <dbReference type="Proteomes" id="UP000187203"/>
    </source>
</evidence>
<evidence type="ECO:0000256" key="1">
    <source>
        <dbReference type="ARBA" id="ARBA00005162"/>
    </source>
</evidence>
<evidence type="ECO:0000256" key="3">
    <source>
        <dbReference type="ARBA" id="ARBA00022878"/>
    </source>
</evidence>
<keyword evidence="4" id="KW-0585">Phenylalanine catabolism</keyword>
<organism evidence="5 6">
    <name type="scientific">Corchorus olitorius</name>
    <dbReference type="NCBI Taxonomy" id="93759"/>
    <lineage>
        <taxon>Eukaryota</taxon>
        <taxon>Viridiplantae</taxon>
        <taxon>Streptophyta</taxon>
        <taxon>Embryophyta</taxon>
        <taxon>Tracheophyta</taxon>
        <taxon>Spermatophyta</taxon>
        <taxon>Magnoliopsida</taxon>
        <taxon>eudicotyledons</taxon>
        <taxon>Gunneridae</taxon>
        <taxon>Pentapetalae</taxon>
        <taxon>rosids</taxon>
        <taxon>malvids</taxon>
        <taxon>Malvales</taxon>
        <taxon>Malvaceae</taxon>
        <taxon>Grewioideae</taxon>
        <taxon>Apeibeae</taxon>
        <taxon>Corchorus</taxon>
    </lineage>
</organism>
<comment type="pathway">
    <text evidence="1">Amino-acid degradation; L-phenylalanine degradation; acetoacetate and fumarate from L-phenylalanine: step 3/6.</text>
</comment>
<evidence type="ECO:0000256" key="2">
    <source>
        <dbReference type="ARBA" id="ARBA00013222"/>
    </source>
</evidence>
<dbReference type="GO" id="GO:0006572">
    <property type="term" value="P:L-tyrosine catabolic process"/>
    <property type="evidence" value="ECO:0007669"/>
    <property type="project" value="UniProtKB-KW"/>
</dbReference>
<dbReference type="AlphaFoldDB" id="A0A1R3FV86"/>
<dbReference type="InterPro" id="IPR005956">
    <property type="entry name" value="4OHPhenylPyrv_dOase"/>
</dbReference>
<gene>
    <name evidence="5" type="ORF">COLO4_38401</name>
</gene>
<reference evidence="6" key="1">
    <citation type="submission" date="2013-09" db="EMBL/GenBank/DDBJ databases">
        <title>Corchorus olitorius genome sequencing.</title>
        <authorList>
            <person name="Alam M."/>
            <person name="Haque M.S."/>
            <person name="Islam M.S."/>
            <person name="Emdad E.M."/>
            <person name="Islam M.M."/>
            <person name="Ahmed B."/>
            <person name="Halim A."/>
            <person name="Hossen Q.M.M."/>
            <person name="Hossain M.Z."/>
            <person name="Ahmed R."/>
            <person name="Khan M.M."/>
            <person name="Islam R."/>
            <person name="Rashid M.M."/>
            <person name="Khan S.A."/>
            <person name="Rahman M.S."/>
            <person name="Alam M."/>
            <person name="Yahiya A.S."/>
            <person name="Khan M.S."/>
            <person name="Azam M.S."/>
            <person name="Haque T."/>
            <person name="Lashkar M.Z.H."/>
            <person name="Akhand A.I."/>
            <person name="Morshed G."/>
            <person name="Roy S."/>
            <person name="Uddin K.S."/>
            <person name="Rabeya T."/>
            <person name="Hossain A.S."/>
            <person name="Chowdhury A."/>
            <person name="Snigdha A.R."/>
            <person name="Mortoza M.S."/>
            <person name="Matin S.A."/>
            <person name="Hoque S.M.E."/>
            <person name="Islam M.K."/>
            <person name="Roy D.K."/>
            <person name="Haider R."/>
            <person name="Moosa M.M."/>
            <person name="Elias S.M."/>
            <person name="Hasan A.M."/>
            <person name="Jahan S."/>
            <person name="Shafiuddin M."/>
            <person name="Mahmood N."/>
            <person name="Shommy N.S."/>
        </authorList>
    </citation>
    <scope>NUCLEOTIDE SEQUENCE [LARGE SCALE GENOMIC DNA]</scope>
    <source>
        <strain evidence="6">cv. O-4</strain>
    </source>
</reference>
<keyword evidence="5" id="KW-0223">Dioxygenase</keyword>
<name>A0A1R3FV86_9ROSI</name>
<comment type="caution">
    <text evidence="5">The sequence shown here is derived from an EMBL/GenBank/DDBJ whole genome shotgun (WGS) entry which is preliminary data.</text>
</comment>
<keyword evidence="3" id="KW-0828">Tyrosine catabolism</keyword>
<dbReference type="InterPro" id="IPR029068">
    <property type="entry name" value="Glyas_Bleomycin-R_OHBP_Dase"/>
</dbReference>
<sequence length="120" mass="13068">MSYNLKAFTGFHEFAKFTTEDVGTSQSGLNSVVLANNDETVLVAICEPVFGMKKILKGNRIELFKSFVGNSITPGPVASSVENIATPNNEIKECEELGILVDRDDQGTLLQIFTKPVGDR</sequence>
<dbReference type="PANTHER" id="PTHR11959:SF1">
    <property type="entry name" value="4-HYDROXYPHENYLPYRUVATE DIOXYGENASE"/>
    <property type="match status" value="1"/>
</dbReference>
<dbReference type="GO" id="GO:0006559">
    <property type="term" value="P:L-phenylalanine catabolic process"/>
    <property type="evidence" value="ECO:0007669"/>
    <property type="project" value="UniProtKB-KW"/>
</dbReference>
<dbReference type="Gene3D" id="3.10.180.10">
    <property type="entry name" value="2,3-Dihydroxybiphenyl 1,2-Dioxygenase, domain 1"/>
    <property type="match status" value="2"/>
</dbReference>
<evidence type="ECO:0000256" key="4">
    <source>
        <dbReference type="ARBA" id="ARBA00023232"/>
    </source>
</evidence>